<evidence type="ECO:0000256" key="1">
    <source>
        <dbReference type="SAM" id="MobiDB-lite"/>
    </source>
</evidence>
<feature type="region of interest" description="Disordered" evidence="1">
    <location>
        <begin position="1"/>
        <end position="81"/>
    </location>
</feature>
<dbReference type="Proteomes" id="UP000823775">
    <property type="component" value="Unassembled WGS sequence"/>
</dbReference>
<gene>
    <name evidence="2" type="ORF">HAX54_000957</name>
</gene>
<protein>
    <submittedName>
        <fullName evidence="2">Uncharacterized protein</fullName>
    </submittedName>
</protein>
<accession>A0ABS8T1Q8</accession>
<feature type="compositionally biased region" description="Basic and acidic residues" evidence="1">
    <location>
        <begin position="1"/>
        <end position="14"/>
    </location>
</feature>
<comment type="caution">
    <text evidence="2">The sequence shown here is derived from an EMBL/GenBank/DDBJ whole genome shotgun (WGS) entry which is preliminary data.</text>
</comment>
<organism evidence="2 3">
    <name type="scientific">Datura stramonium</name>
    <name type="common">Jimsonweed</name>
    <name type="synonym">Common thornapple</name>
    <dbReference type="NCBI Taxonomy" id="4076"/>
    <lineage>
        <taxon>Eukaryota</taxon>
        <taxon>Viridiplantae</taxon>
        <taxon>Streptophyta</taxon>
        <taxon>Embryophyta</taxon>
        <taxon>Tracheophyta</taxon>
        <taxon>Spermatophyta</taxon>
        <taxon>Magnoliopsida</taxon>
        <taxon>eudicotyledons</taxon>
        <taxon>Gunneridae</taxon>
        <taxon>Pentapetalae</taxon>
        <taxon>asterids</taxon>
        <taxon>lamiids</taxon>
        <taxon>Solanales</taxon>
        <taxon>Solanaceae</taxon>
        <taxon>Solanoideae</taxon>
        <taxon>Datureae</taxon>
        <taxon>Datura</taxon>
    </lineage>
</organism>
<keyword evidence="3" id="KW-1185">Reference proteome</keyword>
<dbReference type="EMBL" id="JACEIK010001034">
    <property type="protein sequence ID" value="MCD7465275.1"/>
    <property type="molecule type" value="Genomic_DNA"/>
</dbReference>
<evidence type="ECO:0000313" key="2">
    <source>
        <dbReference type="EMBL" id="MCD7465275.1"/>
    </source>
</evidence>
<name>A0ABS8T1Q8_DATST</name>
<feature type="compositionally biased region" description="Polar residues" evidence="1">
    <location>
        <begin position="16"/>
        <end position="31"/>
    </location>
</feature>
<feature type="compositionally biased region" description="Basic and acidic residues" evidence="1">
    <location>
        <begin position="47"/>
        <end position="56"/>
    </location>
</feature>
<proteinExistence type="predicted"/>
<feature type="compositionally biased region" description="Polar residues" evidence="1">
    <location>
        <begin position="60"/>
        <end position="71"/>
    </location>
</feature>
<evidence type="ECO:0000313" key="3">
    <source>
        <dbReference type="Proteomes" id="UP000823775"/>
    </source>
</evidence>
<reference evidence="2 3" key="1">
    <citation type="journal article" date="2021" name="BMC Genomics">
        <title>Datura genome reveals duplications of psychoactive alkaloid biosynthetic genes and high mutation rate following tissue culture.</title>
        <authorList>
            <person name="Rajewski A."/>
            <person name="Carter-House D."/>
            <person name="Stajich J."/>
            <person name="Litt A."/>
        </authorList>
    </citation>
    <scope>NUCLEOTIDE SEQUENCE [LARGE SCALE GENOMIC DNA]</scope>
    <source>
        <strain evidence="2">AR-01</strain>
    </source>
</reference>
<sequence>MDNRDSHDNKRRVGVDNNNKGLGINDQTTKRNGGGKQMSEATYKTGITKEDQRTDECNDSFGSNTNISVNENDTKQTELGEYSSSKIDVNIKTDCTTKGDENLGKSQNLEYVCRKGTLGEPPNLGGEVRGEVIETLKKKVQDEHTSQATDLRDTVAHMNEKEEGIGSA</sequence>